<accession>A0A1H7JUX7</accession>
<protein>
    <recommendedName>
        <fullName evidence="4">Alkaline shock response membrane anchor protein AmaP</fullName>
    </recommendedName>
</protein>
<organism evidence="2 3">
    <name type="scientific">Rhodococcus maanshanensis</name>
    <dbReference type="NCBI Taxonomy" id="183556"/>
    <lineage>
        <taxon>Bacteria</taxon>
        <taxon>Bacillati</taxon>
        <taxon>Actinomycetota</taxon>
        <taxon>Actinomycetes</taxon>
        <taxon>Mycobacteriales</taxon>
        <taxon>Nocardiaceae</taxon>
        <taxon>Rhodococcus</taxon>
    </lineage>
</organism>
<evidence type="ECO:0000256" key="1">
    <source>
        <dbReference type="SAM" id="Phobius"/>
    </source>
</evidence>
<dbReference type="AlphaFoldDB" id="A0A1H7JUX7"/>
<dbReference type="EMBL" id="FOAW01000003">
    <property type="protein sequence ID" value="SEK78174.1"/>
    <property type="molecule type" value="Genomic_DNA"/>
</dbReference>
<name>A0A1H7JUX7_9NOCA</name>
<keyword evidence="1" id="KW-1133">Transmembrane helix</keyword>
<proteinExistence type="predicted"/>
<feature type="transmembrane region" description="Helical" evidence="1">
    <location>
        <begin position="57"/>
        <end position="79"/>
    </location>
</feature>
<keyword evidence="1" id="KW-0812">Transmembrane</keyword>
<evidence type="ECO:0000313" key="3">
    <source>
        <dbReference type="Proteomes" id="UP000198677"/>
    </source>
</evidence>
<evidence type="ECO:0008006" key="4">
    <source>
        <dbReference type="Google" id="ProtNLM"/>
    </source>
</evidence>
<dbReference type="RefSeq" id="WP_072750971.1">
    <property type="nucleotide sequence ID" value="NZ_FOAW01000003.1"/>
</dbReference>
<keyword evidence="1" id="KW-0472">Membrane</keyword>
<sequence>MRRRTSVIDRSIALGAGLALVAAGALALTWNMDLDVSQEFWRRFDRAEYAAIPTRDWWPTLLGVACVASLVAGVTLLVINLRRGRTSTVQIGEVLGESDLSVDLAPMAVGLASELSTLQGVRSVRAAAVDDRGLLTLRVTVVADPAVDIAEFTRDAESLARSMAAALPDAPVATQVLLHLDRADLPV</sequence>
<keyword evidence="3" id="KW-1185">Reference proteome</keyword>
<dbReference type="OrthoDB" id="4483205at2"/>
<reference evidence="3" key="1">
    <citation type="submission" date="2016-10" db="EMBL/GenBank/DDBJ databases">
        <authorList>
            <person name="Varghese N."/>
            <person name="Submissions S."/>
        </authorList>
    </citation>
    <scope>NUCLEOTIDE SEQUENCE [LARGE SCALE GENOMIC DNA]</scope>
    <source>
        <strain evidence="3">DSM 44675</strain>
    </source>
</reference>
<dbReference type="Proteomes" id="UP000198677">
    <property type="component" value="Unassembled WGS sequence"/>
</dbReference>
<evidence type="ECO:0000313" key="2">
    <source>
        <dbReference type="EMBL" id="SEK78174.1"/>
    </source>
</evidence>
<gene>
    <name evidence="2" type="ORF">SAMN05444583_103301</name>
</gene>